<dbReference type="Pfam" id="PF02519">
    <property type="entry name" value="Auxin_inducible"/>
    <property type="match status" value="1"/>
</dbReference>
<dbReference type="Gramene" id="ERN05536">
    <property type="protein sequence ID" value="ERN05536"/>
    <property type="gene ID" value="AMTR_s00007p00264290"/>
</dbReference>
<organism evidence="2 3">
    <name type="scientific">Amborella trichopoda</name>
    <dbReference type="NCBI Taxonomy" id="13333"/>
    <lineage>
        <taxon>Eukaryota</taxon>
        <taxon>Viridiplantae</taxon>
        <taxon>Streptophyta</taxon>
        <taxon>Embryophyta</taxon>
        <taxon>Tracheophyta</taxon>
        <taxon>Spermatophyta</taxon>
        <taxon>Magnoliopsida</taxon>
        <taxon>Amborellales</taxon>
        <taxon>Amborellaceae</taxon>
        <taxon>Amborella</taxon>
    </lineage>
</organism>
<proteinExistence type="inferred from homology"/>
<dbReference type="GO" id="GO:0009733">
    <property type="term" value="P:response to auxin"/>
    <property type="evidence" value="ECO:0007669"/>
    <property type="project" value="InterPro"/>
</dbReference>
<dbReference type="EMBL" id="KI394011">
    <property type="protein sequence ID" value="ERN05536.1"/>
    <property type="molecule type" value="Genomic_DNA"/>
</dbReference>
<sequence>MGLIGCKVHRILSRLRGRRRRAGLAPKGYVPVFVGRNEKKKFMVWATSLSHVVFLELLCLSTEEYGFSHQGVLQIPCDVTHFEKWVLPSLHKSNVYHPLNKSFPCNDFT</sequence>
<dbReference type="OMA" id="HTTALYD"/>
<dbReference type="InterPro" id="IPR003676">
    <property type="entry name" value="SAUR_fam"/>
</dbReference>
<protein>
    <submittedName>
        <fullName evidence="2">Uncharacterized protein</fullName>
    </submittedName>
</protein>
<evidence type="ECO:0000256" key="1">
    <source>
        <dbReference type="ARBA" id="ARBA00006974"/>
    </source>
</evidence>
<dbReference type="eggNOG" id="ENOG502S66M">
    <property type="taxonomic scope" value="Eukaryota"/>
</dbReference>
<evidence type="ECO:0000313" key="3">
    <source>
        <dbReference type="Proteomes" id="UP000017836"/>
    </source>
</evidence>
<dbReference type="HOGENOM" id="CLU_098106_7_2_1"/>
<dbReference type="PANTHER" id="PTHR31374:SF32">
    <property type="entry name" value="SAUR FAMILY PROTEIN"/>
    <property type="match status" value="1"/>
</dbReference>
<dbReference type="AlphaFoldDB" id="W1PD31"/>
<reference evidence="3" key="1">
    <citation type="journal article" date="2013" name="Science">
        <title>The Amborella genome and the evolution of flowering plants.</title>
        <authorList>
            <consortium name="Amborella Genome Project"/>
        </authorList>
    </citation>
    <scope>NUCLEOTIDE SEQUENCE [LARGE SCALE GENOMIC DNA]</scope>
</reference>
<comment type="similarity">
    <text evidence="1">Belongs to the ARG7 family.</text>
</comment>
<dbReference type="PANTHER" id="PTHR31374">
    <property type="entry name" value="AUXIN-INDUCED PROTEIN-LIKE-RELATED"/>
    <property type="match status" value="1"/>
</dbReference>
<name>W1PD31_AMBTC</name>
<accession>W1PD31</accession>
<dbReference type="Proteomes" id="UP000017836">
    <property type="component" value="Unassembled WGS sequence"/>
</dbReference>
<keyword evidence="3" id="KW-1185">Reference proteome</keyword>
<gene>
    <name evidence="2" type="ORF">AMTR_s00007p00264290</name>
</gene>
<evidence type="ECO:0000313" key="2">
    <source>
        <dbReference type="EMBL" id="ERN05536.1"/>
    </source>
</evidence>